<dbReference type="PANTHER" id="PTHR30137:SF20">
    <property type="entry name" value="N-ACETYL-S-ALKYLCYSTEINE MONOOXYGENASE"/>
    <property type="match status" value="1"/>
</dbReference>
<dbReference type="InterPro" id="IPR050766">
    <property type="entry name" value="Bact_Lucif_Oxidored"/>
</dbReference>
<dbReference type="NCBIfam" id="TIGR03558">
    <property type="entry name" value="oxido_grp_1"/>
    <property type="match status" value="1"/>
</dbReference>
<evidence type="ECO:0000313" key="3">
    <source>
        <dbReference type="EMBL" id="TDG00729.1"/>
    </source>
</evidence>
<evidence type="ECO:0000313" key="4">
    <source>
        <dbReference type="Proteomes" id="UP000295636"/>
    </source>
</evidence>
<keyword evidence="4" id="KW-1185">Reference proteome</keyword>
<evidence type="ECO:0000256" key="1">
    <source>
        <dbReference type="ARBA" id="ARBA00007789"/>
    </source>
</evidence>
<dbReference type="InterPro" id="IPR036661">
    <property type="entry name" value="Luciferase-like_sf"/>
</dbReference>
<dbReference type="SUPFAM" id="SSF51679">
    <property type="entry name" value="Bacterial luciferase-like"/>
    <property type="match status" value="1"/>
</dbReference>
<feature type="domain" description="Luciferase-like" evidence="2">
    <location>
        <begin position="6"/>
        <end position="271"/>
    </location>
</feature>
<dbReference type="InterPro" id="IPR011251">
    <property type="entry name" value="Luciferase-like_dom"/>
</dbReference>
<comment type="caution">
    <text evidence="3">The sequence shown here is derived from an EMBL/GenBank/DDBJ whole genome shotgun (WGS) entry which is preliminary data.</text>
</comment>
<name>A0A4R5KZK0_9BACL</name>
<dbReference type="Proteomes" id="UP000295636">
    <property type="component" value="Unassembled WGS sequence"/>
</dbReference>
<organism evidence="3 4">
    <name type="scientific">Paenibacillus piri</name>
    <dbReference type="NCBI Taxonomy" id="2547395"/>
    <lineage>
        <taxon>Bacteria</taxon>
        <taxon>Bacillati</taxon>
        <taxon>Bacillota</taxon>
        <taxon>Bacilli</taxon>
        <taxon>Bacillales</taxon>
        <taxon>Paenibacillaceae</taxon>
        <taxon>Paenibacillus</taxon>
    </lineage>
</organism>
<dbReference type="PANTHER" id="PTHR30137">
    <property type="entry name" value="LUCIFERASE-LIKE MONOOXYGENASE"/>
    <property type="match status" value="1"/>
</dbReference>
<evidence type="ECO:0000259" key="2">
    <source>
        <dbReference type="Pfam" id="PF00296"/>
    </source>
</evidence>
<proteinExistence type="predicted"/>
<dbReference type="InterPro" id="IPR019949">
    <property type="entry name" value="CmoO-like"/>
</dbReference>
<protein>
    <submittedName>
        <fullName evidence="3">LLM class flavin-dependent oxidoreductase</fullName>
    </submittedName>
</protein>
<reference evidence="3 4" key="1">
    <citation type="submission" date="2019-03" db="EMBL/GenBank/DDBJ databases">
        <title>This is whole genome sequence of Paenibacillus sp MS74 strain.</title>
        <authorList>
            <person name="Trinh H.N."/>
        </authorList>
    </citation>
    <scope>NUCLEOTIDE SEQUENCE [LARGE SCALE GENOMIC DNA]</scope>
    <source>
        <strain evidence="3 4">MS74</strain>
    </source>
</reference>
<comment type="similarity">
    <text evidence="1">To bacterial alkanal monooxygenase alpha and beta chains.</text>
</comment>
<dbReference type="Gene3D" id="3.20.20.30">
    <property type="entry name" value="Luciferase-like domain"/>
    <property type="match status" value="1"/>
</dbReference>
<dbReference type="AlphaFoldDB" id="A0A4R5KZK0"/>
<dbReference type="FunFam" id="3.20.20.30:FF:000002">
    <property type="entry name" value="LLM class flavin-dependent oxidoreductase"/>
    <property type="match status" value="1"/>
</dbReference>
<accession>A0A4R5KZK0</accession>
<dbReference type="RefSeq" id="WP_133225439.1">
    <property type="nucleotide sequence ID" value="NZ_SMRT01000001.1"/>
</dbReference>
<dbReference type="EMBL" id="SMRT01000001">
    <property type="protein sequence ID" value="TDG00729.1"/>
    <property type="molecule type" value="Genomic_DNA"/>
</dbReference>
<gene>
    <name evidence="3" type="ORF">E1757_03660</name>
</gene>
<dbReference type="GO" id="GO:0016705">
    <property type="term" value="F:oxidoreductase activity, acting on paired donors, with incorporation or reduction of molecular oxygen"/>
    <property type="evidence" value="ECO:0007669"/>
    <property type="project" value="InterPro"/>
</dbReference>
<dbReference type="GO" id="GO:0005829">
    <property type="term" value="C:cytosol"/>
    <property type="evidence" value="ECO:0007669"/>
    <property type="project" value="TreeGrafter"/>
</dbReference>
<dbReference type="Pfam" id="PF00296">
    <property type="entry name" value="Bac_luciferase"/>
    <property type="match status" value="1"/>
</dbReference>
<dbReference type="OrthoDB" id="9780518at2"/>
<sequence length="344" mass="38144">MGLRLSILDQSPIGEKETATEALQNTVKLAQKAEELGYYRFWVSEHHDSDKLAGSSPEVLISYLLAKTNRIRVGSGGVMLQHYSPYKVAENFNILASLEPGRVDLGIGRAPGGLPRSTRALQQDSHGSSKSLGEKLVELKRYLDNEPVAEGLLKGVRATPLPQRQADLYLLGASVESAELAASLGIPYVFSQSINGEEKTIGEAFQLYRSQFQPGSLKQPHAILAVSIILTDTDEEAEQLAAANSKIYKIRLESGRTLTVKTVEQIEEYGRQTTEPYTIEETKANLIYGSRETVCGKLIAIRNKYRIEELIVTAAFPEFAKRIYCYELLKQVFPENNLIIHTSN</sequence>